<sequence length="134" mass="14249">MLGELIGEFQGEDTGRRVIGSAEGHPIVEVSFRGTGSYYGITVNTLGTYESELRADGSLYGEGQGVDMTADGQGVTWHGSGVGHFTADGGTSFRGALFFSTVSPQLERLNGVVGMFEYETDAGGKSTGKFYEWK</sequence>
<organism evidence="1 2">
    <name type="scientific">Streptomyces rubellomurinus (strain ATCC 31215)</name>
    <dbReference type="NCBI Taxonomy" id="359131"/>
    <lineage>
        <taxon>Bacteria</taxon>
        <taxon>Bacillati</taxon>
        <taxon>Actinomycetota</taxon>
        <taxon>Actinomycetes</taxon>
        <taxon>Kitasatosporales</taxon>
        <taxon>Streptomycetaceae</taxon>
        <taxon>Streptomyces</taxon>
    </lineage>
</organism>
<keyword evidence="2" id="KW-1185">Reference proteome</keyword>
<evidence type="ECO:0000313" key="2">
    <source>
        <dbReference type="Proteomes" id="UP000033699"/>
    </source>
</evidence>
<protein>
    <recommendedName>
        <fullName evidence="3">DUF3224 domain-containing protein</fullName>
    </recommendedName>
</protein>
<dbReference type="EMBL" id="JZKH01000003">
    <property type="protein sequence ID" value="KJS63432.1"/>
    <property type="molecule type" value="Genomic_DNA"/>
</dbReference>
<evidence type="ECO:0008006" key="3">
    <source>
        <dbReference type="Google" id="ProtNLM"/>
    </source>
</evidence>
<name>A0A0F2TNY4_STRR3</name>
<dbReference type="Proteomes" id="UP000033699">
    <property type="component" value="Unassembled WGS sequence"/>
</dbReference>
<dbReference type="RefSeq" id="WP_045692325.1">
    <property type="nucleotide sequence ID" value="NZ_JZKH01000003.1"/>
</dbReference>
<proteinExistence type="predicted"/>
<accession>A0A0F2TNY4</accession>
<comment type="caution">
    <text evidence="1">The sequence shown here is derived from an EMBL/GenBank/DDBJ whole genome shotgun (WGS) entry which is preliminary data.</text>
</comment>
<gene>
    <name evidence="1" type="ORF">VM95_02635</name>
</gene>
<dbReference type="AlphaFoldDB" id="A0A0F2TNY4"/>
<reference evidence="1 2" key="1">
    <citation type="submission" date="2015-02" db="EMBL/GenBank/DDBJ databases">
        <authorList>
            <person name="Ju K.-S."/>
            <person name="Doroghazi J.R."/>
            <person name="Metcalf W."/>
        </authorList>
    </citation>
    <scope>NUCLEOTIDE SEQUENCE [LARGE SCALE GENOMIC DNA]</scope>
    <source>
        <strain evidence="1 2">ATCC 31215</strain>
    </source>
</reference>
<dbReference type="OrthoDB" id="119145at2"/>
<evidence type="ECO:0000313" key="1">
    <source>
        <dbReference type="EMBL" id="KJS63432.1"/>
    </source>
</evidence>
<dbReference type="PATRIC" id="fig|359131.3.peg.2659"/>